<gene>
    <name evidence="1" type="ORF">AXFE_05830</name>
</gene>
<protein>
    <submittedName>
        <fullName evidence="1">Uncharacterized protein</fullName>
    </submittedName>
</protein>
<dbReference type="RefSeq" id="WP_152625818.1">
    <property type="nucleotide sequence ID" value="NZ_JXYS01000013.1"/>
</dbReference>
<accession>A0A0D8HN48</accession>
<dbReference type="Proteomes" id="UP000032360">
    <property type="component" value="Unassembled WGS sequence"/>
</dbReference>
<name>A0A0D8HN48_9ACTN</name>
<reference evidence="1 2" key="1">
    <citation type="submission" date="2015-01" db="EMBL/GenBank/DDBJ databases">
        <title>Draft genome of the acidophilic iron oxidizer Acidithrix ferrooxidans strain Py-F3.</title>
        <authorList>
            <person name="Poehlein A."/>
            <person name="Eisen S."/>
            <person name="Schloemann M."/>
            <person name="Johnson B.D."/>
            <person name="Daniel R."/>
            <person name="Muehling M."/>
        </authorList>
    </citation>
    <scope>NUCLEOTIDE SEQUENCE [LARGE SCALE GENOMIC DNA]</scope>
    <source>
        <strain evidence="1 2">Py-F3</strain>
    </source>
</reference>
<proteinExistence type="predicted"/>
<comment type="caution">
    <text evidence="1">The sequence shown here is derived from an EMBL/GenBank/DDBJ whole genome shotgun (WGS) entry which is preliminary data.</text>
</comment>
<dbReference type="AlphaFoldDB" id="A0A0D8HN48"/>
<keyword evidence="2" id="KW-1185">Reference proteome</keyword>
<evidence type="ECO:0000313" key="1">
    <source>
        <dbReference type="EMBL" id="KJF18536.1"/>
    </source>
</evidence>
<sequence>MSYGSLRGSWTSDALAVRGIADWRGDERDVEELWPLLILEKSQNYCGDVALAYVAIGDSNDKRRSSVYK</sequence>
<dbReference type="EMBL" id="JXYS01000013">
    <property type="protein sequence ID" value="KJF18536.1"/>
    <property type="molecule type" value="Genomic_DNA"/>
</dbReference>
<organism evidence="1 2">
    <name type="scientific">Acidithrix ferrooxidans</name>
    <dbReference type="NCBI Taxonomy" id="1280514"/>
    <lineage>
        <taxon>Bacteria</taxon>
        <taxon>Bacillati</taxon>
        <taxon>Actinomycetota</taxon>
        <taxon>Acidimicrobiia</taxon>
        <taxon>Acidimicrobiales</taxon>
        <taxon>Acidimicrobiaceae</taxon>
        <taxon>Acidithrix</taxon>
    </lineage>
</organism>
<evidence type="ECO:0000313" key="2">
    <source>
        <dbReference type="Proteomes" id="UP000032360"/>
    </source>
</evidence>